<accession>A0A8B7N1R6</accession>
<dbReference type="Proteomes" id="UP000694843">
    <property type="component" value="Unplaced"/>
</dbReference>
<dbReference type="Gene3D" id="3.10.290.10">
    <property type="entry name" value="RNA-binding S4 domain"/>
    <property type="match status" value="1"/>
</dbReference>
<dbReference type="GO" id="GO:1903108">
    <property type="term" value="P:regulation of mitochondrial transcription"/>
    <property type="evidence" value="ECO:0007669"/>
    <property type="project" value="TreeGrafter"/>
</dbReference>
<dbReference type="GO" id="GO:0005739">
    <property type="term" value="C:mitochondrion"/>
    <property type="evidence" value="ECO:0007669"/>
    <property type="project" value="TreeGrafter"/>
</dbReference>
<gene>
    <name evidence="4" type="primary">LOC108665536</name>
</gene>
<evidence type="ECO:0000313" key="4">
    <source>
        <dbReference type="RefSeq" id="XP_018007787.1"/>
    </source>
</evidence>
<feature type="domain" description="Mitochondrial transcription rescue factor 1 C-terminal" evidence="2">
    <location>
        <begin position="111"/>
        <end position="214"/>
    </location>
</feature>
<reference evidence="4" key="1">
    <citation type="submission" date="2025-08" db="UniProtKB">
        <authorList>
            <consortium name="RefSeq"/>
        </authorList>
    </citation>
    <scope>IDENTIFICATION</scope>
    <source>
        <tissue evidence="4">Whole organism</tissue>
    </source>
</reference>
<dbReference type="InterPro" id="IPR036986">
    <property type="entry name" value="S4_RNA-bd_sf"/>
</dbReference>
<dbReference type="InterPro" id="IPR057896">
    <property type="entry name" value="MTRES1_C"/>
</dbReference>
<protein>
    <submittedName>
        <fullName evidence="4">Uncharacterized protein LOC108665536 isoform X1</fullName>
    </submittedName>
</protein>
<dbReference type="SUPFAM" id="SSF55174">
    <property type="entry name" value="Alpha-L RNA-binding motif"/>
    <property type="match status" value="1"/>
</dbReference>
<proteinExistence type="predicted"/>
<dbReference type="OrthoDB" id="4150at2759"/>
<dbReference type="GO" id="GO:0003723">
    <property type="term" value="F:RNA binding"/>
    <property type="evidence" value="ECO:0007669"/>
    <property type="project" value="UniProtKB-KW"/>
</dbReference>
<evidence type="ECO:0000259" key="2">
    <source>
        <dbReference type="Pfam" id="PF25818"/>
    </source>
</evidence>
<dbReference type="PANTHER" id="PTHR13633:SF3">
    <property type="entry name" value="MITOCHONDRIAL TRANSCRIPTION RESCUE FACTOR 1"/>
    <property type="match status" value="1"/>
</dbReference>
<dbReference type="CDD" id="cd00165">
    <property type="entry name" value="S4"/>
    <property type="match status" value="1"/>
</dbReference>
<dbReference type="KEGG" id="hazt:108665536"/>
<dbReference type="GeneID" id="108665536"/>
<dbReference type="OMA" id="CHGSINN"/>
<dbReference type="PROSITE" id="PS50889">
    <property type="entry name" value="S4"/>
    <property type="match status" value="1"/>
</dbReference>
<dbReference type="Pfam" id="PF25818">
    <property type="entry name" value="MTRES1_C"/>
    <property type="match status" value="1"/>
</dbReference>
<keyword evidence="3" id="KW-1185">Reference proteome</keyword>
<name>A0A8B7N1R6_HYAAZ</name>
<dbReference type="RefSeq" id="XP_018007787.1">
    <property type="nucleotide sequence ID" value="XM_018152298.2"/>
</dbReference>
<evidence type="ECO:0000256" key="1">
    <source>
        <dbReference type="PROSITE-ProRule" id="PRU00182"/>
    </source>
</evidence>
<sequence>MATRTVLYYCNSKLVRATSLFHNCTDVKFFGCLSSSRCSSSKRQTTPFISEWATQPSVSSLMLTLNRAPGICWAALRHKSSKRTTTDDLDIDSDDNEEDGIVLEKGLDFADRRYRVPSLRIDACIKAAFKISRSQSEKEIYANKIRLNGEKLEKRSHMLRIDDVLEYVKQNPSKTNPSLIEISRAEVRHIGGFEEAGTHYNVVMRVYPRLIVPKWEP</sequence>
<keyword evidence="1" id="KW-0694">RNA-binding</keyword>
<evidence type="ECO:0000313" key="3">
    <source>
        <dbReference type="Proteomes" id="UP000694843"/>
    </source>
</evidence>
<organism evidence="3 4">
    <name type="scientific">Hyalella azteca</name>
    <name type="common">Amphipod</name>
    <dbReference type="NCBI Taxonomy" id="294128"/>
    <lineage>
        <taxon>Eukaryota</taxon>
        <taxon>Metazoa</taxon>
        <taxon>Ecdysozoa</taxon>
        <taxon>Arthropoda</taxon>
        <taxon>Crustacea</taxon>
        <taxon>Multicrustacea</taxon>
        <taxon>Malacostraca</taxon>
        <taxon>Eumalacostraca</taxon>
        <taxon>Peracarida</taxon>
        <taxon>Amphipoda</taxon>
        <taxon>Senticaudata</taxon>
        <taxon>Talitrida</taxon>
        <taxon>Talitroidea</taxon>
        <taxon>Hyalellidae</taxon>
        <taxon>Hyalella</taxon>
    </lineage>
</organism>
<dbReference type="PANTHER" id="PTHR13633">
    <property type="entry name" value="MITOCHONDRIAL TRANSCRIPTION RESCUE FACTOR 1"/>
    <property type="match status" value="1"/>
</dbReference>
<dbReference type="AlphaFoldDB" id="A0A8B7N1R6"/>